<comment type="caution">
    <text evidence="1">The sequence shown here is derived from an EMBL/GenBank/DDBJ whole genome shotgun (WGS) entry which is preliminary data.</text>
</comment>
<name>A0A8T2MVQ7_9TELE</name>
<gene>
    <name evidence="1" type="ORF">JZ751_004355</name>
</gene>
<sequence>MGFRRILTSAVRWEQLGRAQACVRSTSKRDVMWRVWRCWEAFLLLLTRGSATLRGDFAFAGL</sequence>
<accession>A0A8T2MVQ7</accession>
<organism evidence="1 2">
    <name type="scientific">Albula glossodonta</name>
    <name type="common">roundjaw bonefish</name>
    <dbReference type="NCBI Taxonomy" id="121402"/>
    <lineage>
        <taxon>Eukaryota</taxon>
        <taxon>Metazoa</taxon>
        <taxon>Chordata</taxon>
        <taxon>Craniata</taxon>
        <taxon>Vertebrata</taxon>
        <taxon>Euteleostomi</taxon>
        <taxon>Actinopterygii</taxon>
        <taxon>Neopterygii</taxon>
        <taxon>Teleostei</taxon>
        <taxon>Albuliformes</taxon>
        <taxon>Albulidae</taxon>
        <taxon>Albula</taxon>
    </lineage>
</organism>
<evidence type="ECO:0000313" key="2">
    <source>
        <dbReference type="Proteomes" id="UP000824540"/>
    </source>
</evidence>
<evidence type="ECO:0000313" key="1">
    <source>
        <dbReference type="EMBL" id="KAG9329532.1"/>
    </source>
</evidence>
<proteinExistence type="predicted"/>
<protein>
    <submittedName>
        <fullName evidence="1">Uncharacterized protein</fullName>
    </submittedName>
</protein>
<dbReference type="AlphaFoldDB" id="A0A8T2MVQ7"/>
<reference evidence="1" key="1">
    <citation type="thesis" date="2021" institute="BYU ScholarsArchive" country="Provo, UT, USA">
        <title>Applications of and Algorithms for Genome Assembly and Genomic Analyses with an Emphasis on Marine Teleosts.</title>
        <authorList>
            <person name="Pickett B.D."/>
        </authorList>
    </citation>
    <scope>NUCLEOTIDE SEQUENCE</scope>
    <source>
        <strain evidence="1">HI-2016</strain>
    </source>
</reference>
<dbReference type="EMBL" id="JAFBMS010001126">
    <property type="protein sequence ID" value="KAG9329532.1"/>
    <property type="molecule type" value="Genomic_DNA"/>
</dbReference>
<dbReference type="Proteomes" id="UP000824540">
    <property type="component" value="Unassembled WGS sequence"/>
</dbReference>
<keyword evidence="2" id="KW-1185">Reference proteome</keyword>